<feature type="region of interest" description="Disordered" evidence="1">
    <location>
        <begin position="683"/>
        <end position="738"/>
    </location>
</feature>
<feature type="region of interest" description="Disordered" evidence="1">
    <location>
        <begin position="463"/>
        <end position="484"/>
    </location>
</feature>
<protein>
    <recommendedName>
        <fullName evidence="4">CRISPR-associated protein</fullName>
    </recommendedName>
</protein>
<organism evidence="2 3">
    <name type="scientific">Actinomyces ruminicola</name>
    <dbReference type="NCBI Taxonomy" id="332524"/>
    <lineage>
        <taxon>Bacteria</taxon>
        <taxon>Bacillati</taxon>
        <taxon>Actinomycetota</taxon>
        <taxon>Actinomycetes</taxon>
        <taxon>Actinomycetales</taxon>
        <taxon>Actinomycetaceae</taxon>
        <taxon>Actinomyces</taxon>
    </lineage>
</organism>
<dbReference type="Proteomes" id="UP000198541">
    <property type="component" value="Unassembled WGS sequence"/>
</dbReference>
<evidence type="ECO:0000313" key="2">
    <source>
        <dbReference type="EMBL" id="SDN85764.1"/>
    </source>
</evidence>
<gene>
    <name evidence="2" type="ORF">SAMN05216355_1197</name>
</gene>
<proteinExistence type="predicted"/>
<accession>A0A1H0ETQ6</accession>
<keyword evidence="3" id="KW-1185">Reference proteome</keyword>
<feature type="compositionally biased region" description="Polar residues" evidence="1">
    <location>
        <begin position="332"/>
        <end position="347"/>
    </location>
</feature>
<dbReference type="RefSeq" id="WP_092537765.1">
    <property type="nucleotide sequence ID" value="NZ_FNIM01000019.1"/>
</dbReference>
<feature type="compositionally biased region" description="Polar residues" evidence="1">
    <location>
        <begin position="470"/>
        <end position="481"/>
    </location>
</feature>
<sequence>MAEFGDFHSAVNRIPMPREKAAGLADHGVLSKDLFKDRAARGHDRLEPDRWSGSIDLEMTVRTPLVFGEQEGQAVTVPLEEDGKTLRVPPTMVKGMLSRAYETLTCSRFRVFGDIPDAPQGNRRRKADTKPLTYRGDAASALGLVPIRICEERDDGLVGELFYGDTLVTKDYRDDRDRPYPTMRAAALQGGPKGPANLRVSARRLAELTPHGERIRCHLSLCLHGDRGGGARYAYWQVTHIITDTGETLLFDIPDTVEVVDELDDVEGYVCRTAPEDMRPKQLFPRKHDERFFFDISRQGPKKVHIESDVCKAYAAVVRSYVYQRKLDSPHNPHNPNRATRAAQQDSSAAELKVRDLAFAVVDNSGPEPVVLEIVPTMIGRHAYSTSPYRLALKQSVVPLSNADEASAADRLFGYVVPDPAPQAARGDVAARGRIAVGKVDGSGARISRDRKTLTPLLEPKPRSARRFLTASSGMTPTAKGSANALKRSEYFSPGQLLGAAAYPVHRGVLDSRKFPKQATAPAVMNGHEQHNADVQLTAKSWVEPGSVLRCTVSFANLSHDELAALIWVLTPENLVPSSEQDSDRSKCGYLRMGLAKPFGLGVLEVRIAEGGLRARRGVDLSDSYVALSGCLGLDEPLAEPSDFTLSHSSNLTKTPWVEAMQRAAYGYADGIEVRHMTLDENKENNQTNGSTGDPHPGKGVGPRDMFGPNSAKPIRINKRQQNHGRTPYPGRRHGRRW</sequence>
<evidence type="ECO:0000313" key="3">
    <source>
        <dbReference type="Proteomes" id="UP000198541"/>
    </source>
</evidence>
<reference evidence="3" key="1">
    <citation type="submission" date="2016-10" db="EMBL/GenBank/DDBJ databases">
        <authorList>
            <person name="Varghese N."/>
            <person name="Submissions S."/>
        </authorList>
    </citation>
    <scope>NUCLEOTIDE SEQUENCE [LARGE SCALE GENOMIC DNA]</scope>
    <source>
        <strain evidence="3">DSM 27982</strain>
    </source>
</reference>
<feature type="region of interest" description="Disordered" evidence="1">
    <location>
        <begin position="327"/>
        <end position="347"/>
    </location>
</feature>
<dbReference type="AlphaFoldDB" id="A0A1H0ETQ6"/>
<dbReference type="EMBL" id="FNIM01000019">
    <property type="protein sequence ID" value="SDN85764.1"/>
    <property type="molecule type" value="Genomic_DNA"/>
</dbReference>
<name>A0A1H0ETQ6_9ACTO</name>
<evidence type="ECO:0008006" key="4">
    <source>
        <dbReference type="Google" id="ProtNLM"/>
    </source>
</evidence>
<evidence type="ECO:0000256" key="1">
    <source>
        <dbReference type="SAM" id="MobiDB-lite"/>
    </source>
</evidence>